<comment type="caution">
    <text evidence="3">The sequence shown here is derived from an EMBL/GenBank/DDBJ whole genome shotgun (WGS) entry which is preliminary data.</text>
</comment>
<feature type="domain" description="ABC transporter" evidence="2">
    <location>
        <begin position="21"/>
        <end position="46"/>
    </location>
</feature>
<evidence type="ECO:0000259" key="2">
    <source>
        <dbReference type="Pfam" id="PF00005"/>
    </source>
</evidence>
<dbReference type="InterPro" id="IPR003439">
    <property type="entry name" value="ABC_transporter-like_ATP-bd"/>
</dbReference>
<dbReference type="Proteomes" id="UP000886047">
    <property type="component" value="Unassembled WGS sequence"/>
</dbReference>
<dbReference type="PANTHER" id="PTHR42788">
    <property type="entry name" value="TAURINE IMPORT ATP-BINDING PROTEIN-RELATED"/>
    <property type="match status" value="1"/>
</dbReference>
<reference evidence="3" key="1">
    <citation type="journal article" date="2020" name="mSystems">
        <title>Genome- and Community-Level Interaction Insights into Carbon Utilization and Element Cycling Functions of Hydrothermarchaeota in Hydrothermal Sediment.</title>
        <authorList>
            <person name="Zhou Z."/>
            <person name="Liu Y."/>
            <person name="Xu W."/>
            <person name="Pan J."/>
            <person name="Luo Z.H."/>
            <person name="Li M."/>
        </authorList>
    </citation>
    <scope>NUCLEOTIDE SEQUENCE [LARGE SCALE GENOMIC DNA]</scope>
    <source>
        <strain evidence="3">SpSt-1217</strain>
    </source>
</reference>
<evidence type="ECO:0000313" key="3">
    <source>
        <dbReference type="EMBL" id="HDR51716.1"/>
    </source>
</evidence>
<accession>A0A831LXP3</accession>
<sequence length="46" mass="5063">MIKTEKLTKIFRTEEVETYALNEVSIEVKPGEFVAIMGPSGCGKST</sequence>
<keyword evidence="3" id="KW-0067">ATP-binding</keyword>
<organism evidence="3">
    <name type="scientific">Mariniphaga anaerophila</name>
    <dbReference type="NCBI Taxonomy" id="1484053"/>
    <lineage>
        <taxon>Bacteria</taxon>
        <taxon>Pseudomonadati</taxon>
        <taxon>Bacteroidota</taxon>
        <taxon>Bacteroidia</taxon>
        <taxon>Marinilabiliales</taxon>
        <taxon>Prolixibacteraceae</taxon>
        <taxon>Mariniphaga</taxon>
    </lineage>
</organism>
<proteinExistence type="predicted"/>
<protein>
    <submittedName>
        <fullName evidence="3">ATP-binding cassette domain-containing protein</fullName>
    </submittedName>
</protein>
<dbReference type="Pfam" id="PF00005">
    <property type="entry name" value="ABC_tran"/>
    <property type="match status" value="1"/>
</dbReference>
<keyword evidence="3" id="KW-0547">Nucleotide-binding</keyword>
<dbReference type="GO" id="GO:0005524">
    <property type="term" value="F:ATP binding"/>
    <property type="evidence" value="ECO:0007669"/>
    <property type="project" value="UniProtKB-KW"/>
</dbReference>
<feature type="non-terminal residue" evidence="3">
    <location>
        <position position="46"/>
    </location>
</feature>
<dbReference type="EMBL" id="DSDK01000480">
    <property type="protein sequence ID" value="HDR51716.1"/>
    <property type="molecule type" value="Genomic_DNA"/>
</dbReference>
<dbReference type="InterPro" id="IPR027417">
    <property type="entry name" value="P-loop_NTPase"/>
</dbReference>
<keyword evidence="1" id="KW-0813">Transport</keyword>
<evidence type="ECO:0000256" key="1">
    <source>
        <dbReference type="ARBA" id="ARBA00022448"/>
    </source>
</evidence>
<dbReference type="Gene3D" id="3.40.50.300">
    <property type="entry name" value="P-loop containing nucleotide triphosphate hydrolases"/>
    <property type="match status" value="1"/>
</dbReference>
<dbReference type="InterPro" id="IPR050166">
    <property type="entry name" value="ABC_transporter_ATP-bind"/>
</dbReference>
<gene>
    <name evidence="3" type="ORF">ENN90_08905</name>
</gene>
<name>A0A831LXP3_9BACT</name>
<dbReference type="PANTHER" id="PTHR42788:SF13">
    <property type="entry name" value="ALIPHATIC SULFONATES IMPORT ATP-BINDING PROTEIN SSUB"/>
    <property type="match status" value="1"/>
</dbReference>
<dbReference type="AlphaFoldDB" id="A0A831LXP3"/>
<dbReference type="SUPFAM" id="SSF52540">
    <property type="entry name" value="P-loop containing nucleoside triphosphate hydrolases"/>
    <property type="match status" value="1"/>
</dbReference>
<dbReference type="GO" id="GO:0016887">
    <property type="term" value="F:ATP hydrolysis activity"/>
    <property type="evidence" value="ECO:0007669"/>
    <property type="project" value="InterPro"/>
</dbReference>